<dbReference type="InterPro" id="IPR057246">
    <property type="entry name" value="CARBOXYPEPT_ZN_1"/>
</dbReference>
<evidence type="ECO:0000256" key="3">
    <source>
        <dbReference type="ARBA" id="ARBA00022645"/>
    </source>
</evidence>
<feature type="signal peptide" evidence="12">
    <location>
        <begin position="1"/>
        <end position="18"/>
    </location>
</feature>
<dbReference type="Gene3D" id="3.30.70.340">
    <property type="entry name" value="Metallocarboxypeptidase-like"/>
    <property type="match status" value="1"/>
</dbReference>
<name>A0AAV1IXE9_9NEOP</name>
<dbReference type="PANTHER" id="PTHR11705:SF140">
    <property type="entry name" value="FI02848P-RELATED"/>
    <property type="match status" value="1"/>
</dbReference>
<dbReference type="InterPro" id="IPR003146">
    <property type="entry name" value="M14A_act_pep"/>
</dbReference>
<evidence type="ECO:0000259" key="13">
    <source>
        <dbReference type="PROSITE" id="PS52035"/>
    </source>
</evidence>
<dbReference type="Proteomes" id="UP001497472">
    <property type="component" value="Unassembled WGS sequence"/>
</dbReference>
<dbReference type="GO" id="GO:0005615">
    <property type="term" value="C:extracellular space"/>
    <property type="evidence" value="ECO:0007669"/>
    <property type="project" value="TreeGrafter"/>
</dbReference>
<dbReference type="PROSITE" id="PS00132">
    <property type="entry name" value="CARBOXYPEPT_ZN_1"/>
    <property type="match status" value="1"/>
</dbReference>
<dbReference type="SUPFAM" id="SSF53187">
    <property type="entry name" value="Zn-dependent exopeptidases"/>
    <property type="match status" value="1"/>
</dbReference>
<dbReference type="PRINTS" id="PR00765">
    <property type="entry name" value="CRBOXYPTASEA"/>
</dbReference>
<keyword evidence="15" id="KW-1185">Reference proteome</keyword>
<proteinExistence type="inferred from homology"/>
<dbReference type="EMBL" id="CAVLEF010000002">
    <property type="protein sequence ID" value="CAK1541425.1"/>
    <property type="molecule type" value="Genomic_DNA"/>
</dbReference>
<reference evidence="14 15" key="1">
    <citation type="submission" date="2023-11" db="EMBL/GenBank/DDBJ databases">
        <authorList>
            <person name="Okamura Y."/>
        </authorList>
    </citation>
    <scope>NUCLEOTIDE SEQUENCE [LARGE SCALE GENOMIC DNA]</scope>
</reference>
<dbReference type="Pfam" id="PF02244">
    <property type="entry name" value="Propep_M14"/>
    <property type="match status" value="1"/>
</dbReference>
<comment type="similarity">
    <text evidence="2 11">Belongs to the peptidase M14 family.</text>
</comment>
<keyword evidence="6 12" id="KW-0732">Signal</keyword>
<evidence type="ECO:0000256" key="5">
    <source>
        <dbReference type="ARBA" id="ARBA00022723"/>
    </source>
</evidence>
<dbReference type="GO" id="GO:0006508">
    <property type="term" value="P:proteolysis"/>
    <property type="evidence" value="ECO:0007669"/>
    <property type="project" value="UniProtKB-KW"/>
</dbReference>
<gene>
    <name evidence="14" type="ORF">LNINA_LOCUS1411</name>
</gene>
<keyword evidence="4" id="KW-0645">Protease</keyword>
<protein>
    <recommendedName>
        <fullName evidence="13">Peptidase M14 domain-containing protein</fullName>
    </recommendedName>
</protein>
<dbReference type="AlphaFoldDB" id="A0AAV1IXE9"/>
<evidence type="ECO:0000256" key="6">
    <source>
        <dbReference type="ARBA" id="ARBA00022729"/>
    </source>
</evidence>
<feature type="active site" description="Proton donor/acceptor" evidence="11">
    <location>
        <position position="387"/>
    </location>
</feature>
<keyword evidence="5" id="KW-0479">Metal-binding</keyword>
<dbReference type="GO" id="GO:0004181">
    <property type="term" value="F:metallocarboxypeptidase activity"/>
    <property type="evidence" value="ECO:0007669"/>
    <property type="project" value="InterPro"/>
</dbReference>
<feature type="chain" id="PRO_5043763009" description="Peptidase M14 domain-containing protein" evidence="12">
    <location>
        <begin position="19"/>
        <end position="428"/>
    </location>
</feature>
<dbReference type="Pfam" id="PF00246">
    <property type="entry name" value="Peptidase_M14"/>
    <property type="match status" value="1"/>
</dbReference>
<keyword evidence="10" id="KW-1015">Disulfide bond</keyword>
<organism evidence="14 15">
    <name type="scientific">Leptosia nina</name>
    <dbReference type="NCBI Taxonomy" id="320188"/>
    <lineage>
        <taxon>Eukaryota</taxon>
        <taxon>Metazoa</taxon>
        <taxon>Ecdysozoa</taxon>
        <taxon>Arthropoda</taxon>
        <taxon>Hexapoda</taxon>
        <taxon>Insecta</taxon>
        <taxon>Pterygota</taxon>
        <taxon>Neoptera</taxon>
        <taxon>Endopterygota</taxon>
        <taxon>Lepidoptera</taxon>
        <taxon>Glossata</taxon>
        <taxon>Ditrysia</taxon>
        <taxon>Papilionoidea</taxon>
        <taxon>Pieridae</taxon>
        <taxon>Pierinae</taxon>
        <taxon>Leptosia</taxon>
    </lineage>
</organism>
<dbReference type="Gene3D" id="3.40.630.10">
    <property type="entry name" value="Zn peptidases"/>
    <property type="match status" value="1"/>
</dbReference>
<comment type="cofactor">
    <cofactor evidence="1">
        <name>Zn(2+)</name>
        <dbReference type="ChEBI" id="CHEBI:29105"/>
    </cofactor>
</comment>
<keyword evidence="9" id="KW-0482">Metalloprotease</keyword>
<evidence type="ECO:0000313" key="14">
    <source>
        <dbReference type="EMBL" id="CAK1541425.1"/>
    </source>
</evidence>
<keyword evidence="8" id="KW-0862">Zinc</keyword>
<dbReference type="FunFam" id="3.40.630.10:FF:000084">
    <property type="entry name" value="Carboxypeptidase B2"/>
    <property type="match status" value="1"/>
</dbReference>
<evidence type="ECO:0000256" key="8">
    <source>
        <dbReference type="ARBA" id="ARBA00022833"/>
    </source>
</evidence>
<accession>A0AAV1IXE9</accession>
<evidence type="ECO:0000256" key="11">
    <source>
        <dbReference type="PROSITE-ProRule" id="PRU01379"/>
    </source>
</evidence>
<evidence type="ECO:0000256" key="4">
    <source>
        <dbReference type="ARBA" id="ARBA00022670"/>
    </source>
</evidence>
<evidence type="ECO:0000256" key="10">
    <source>
        <dbReference type="ARBA" id="ARBA00023157"/>
    </source>
</evidence>
<dbReference type="SUPFAM" id="SSF54897">
    <property type="entry name" value="Protease propeptides/inhibitors"/>
    <property type="match status" value="1"/>
</dbReference>
<comment type="caution">
    <text evidence="14">The sequence shown here is derived from an EMBL/GenBank/DDBJ whole genome shotgun (WGS) entry which is preliminary data.</text>
</comment>
<sequence>MDLKILAISLIYLFHVSASKHEKYTGYTLYNVEILSQEDNEYIKGLGDLLELDVWQFGSPLAARDATIMVPPHNHDLFTKALIDRGLKYSVKEADVVRALSSFESDCSRWSKGRNNVQQPFTYYARLAEINAYMERLAQQYPNIVTLVNAGLSTEGRPINYLKISNSNFEDPTKPIYFFDTTMHAREWVTTPVALYAVHKLVENLEEADRDLLENIDWIILPVLNPDGYEFSHTDDRMWRKNRSLNATLSECYGVDLNRNFDIFFGDMNASKDPCSGAYHGSGPFSEIESRHLRDILHTYLDRIQTYVNIHSFGNYVLYGFDNATLPVNVAQIHHVGALMGAHIDSLKLPVAYHYAVGNSKFVLYPASGTSQDYAQNLGVPFSLTLELPDFRYGFLVPPEYIPQINRETWAGIAASARASVLFYRNRI</sequence>
<dbReference type="PROSITE" id="PS52035">
    <property type="entry name" value="PEPTIDASE_M14"/>
    <property type="match status" value="1"/>
</dbReference>
<evidence type="ECO:0000256" key="7">
    <source>
        <dbReference type="ARBA" id="ARBA00022801"/>
    </source>
</evidence>
<dbReference type="InterPro" id="IPR000834">
    <property type="entry name" value="Peptidase_M14"/>
</dbReference>
<evidence type="ECO:0000256" key="1">
    <source>
        <dbReference type="ARBA" id="ARBA00001947"/>
    </source>
</evidence>
<keyword evidence="7" id="KW-0378">Hydrolase</keyword>
<dbReference type="InterPro" id="IPR036990">
    <property type="entry name" value="M14A-like_propep"/>
</dbReference>
<evidence type="ECO:0000256" key="12">
    <source>
        <dbReference type="SAM" id="SignalP"/>
    </source>
</evidence>
<dbReference type="PANTHER" id="PTHR11705">
    <property type="entry name" value="PROTEASE FAMILY M14 CARBOXYPEPTIDASE A,B"/>
    <property type="match status" value="1"/>
</dbReference>
<evidence type="ECO:0000256" key="9">
    <source>
        <dbReference type="ARBA" id="ARBA00023049"/>
    </source>
</evidence>
<evidence type="ECO:0000313" key="15">
    <source>
        <dbReference type="Proteomes" id="UP001497472"/>
    </source>
</evidence>
<dbReference type="GO" id="GO:0008270">
    <property type="term" value="F:zinc ion binding"/>
    <property type="evidence" value="ECO:0007669"/>
    <property type="project" value="InterPro"/>
</dbReference>
<keyword evidence="3" id="KW-0121">Carboxypeptidase</keyword>
<evidence type="ECO:0000256" key="2">
    <source>
        <dbReference type="ARBA" id="ARBA00005988"/>
    </source>
</evidence>
<feature type="domain" description="Peptidase M14" evidence="13">
    <location>
        <begin position="123"/>
        <end position="420"/>
    </location>
</feature>
<dbReference type="SMART" id="SM00631">
    <property type="entry name" value="Zn_pept"/>
    <property type="match status" value="1"/>
</dbReference>